<organism evidence="1 2">
    <name type="scientific">Melipona quadrifasciata</name>
    <dbReference type="NCBI Taxonomy" id="166423"/>
    <lineage>
        <taxon>Eukaryota</taxon>
        <taxon>Metazoa</taxon>
        <taxon>Ecdysozoa</taxon>
        <taxon>Arthropoda</taxon>
        <taxon>Hexapoda</taxon>
        <taxon>Insecta</taxon>
        <taxon>Pterygota</taxon>
        <taxon>Neoptera</taxon>
        <taxon>Endopterygota</taxon>
        <taxon>Hymenoptera</taxon>
        <taxon>Apocrita</taxon>
        <taxon>Aculeata</taxon>
        <taxon>Apoidea</taxon>
        <taxon>Anthophila</taxon>
        <taxon>Apidae</taxon>
        <taxon>Melipona</taxon>
    </lineage>
</organism>
<accession>A0A0N0U667</accession>
<name>A0A0N0U667_9HYME</name>
<dbReference type="AlphaFoldDB" id="A0A0N0U667"/>
<dbReference type="Proteomes" id="UP000053105">
    <property type="component" value="Unassembled WGS sequence"/>
</dbReference>
<keyword evidence="2" id="KW-1185">Reference proteome</keyword>
<reference evidence="1 2" key="1">
    <citation type="submission" date="2015-07" db="EMBL/GenBank/DDBJ databases">
        <title>The genome of Melipona quadrifasciata.</title>
        <authorList>
            <person name="Pan H."/>
            <person name="Kapheim K."/>
        </authorList>
    </citation>
    <scope>NUCLEOTIDE SEQUENCE [LARGE SCALE GENOMIC DNA]</scope>
    <source>
        <strain evidence="1">0111107301</strain>
        <tissue evidence="1">Whole body</tissue>
    </source>
</reference>
<proteinExistence type="predicted"/>
<evidence type="ECO:0000313" key="1">
    <source>
        <dbReference type="EMBL" id="KOX76171.1"/>
    </source>
</evidence>
<gene>
    <name evidence="1" type="ORF">WN51_11911</name>
</gene>
<evidence type="ECO:0000313" key="2">
    <source>
        <dbReference type="Proteomes" id="UP000053105"/>
    </source>
</evidence>
<sequence>MDKVVAKFTNRCSPTSGSGGSNLLIEVLDPIRRYWLFQRWQKSHLPGIDA</sequence>
<dbReference type="EMBL" id="KQ435752">
    <property type="protein sequence ID" value="KOX76171.1"/>
    <property type="molecule type" value="Genomic_DNA"/>
</dbReference>
<protein>
    <submittedName>
        <fullName evidence="1">Uncharacterized protein</fullName>
    </submittedName>
</protein>